<dbReference type="GO" id="GO:0019843">
    <property type="term" value="F:rRNA binding"/>
    <property type="evidence" value="ECO:0007669"/>
    <property type="project" value="UniProtKB-UniRule"/>
</dbReference>
<dbReference type="Gene3D" id="3.10.430.100">
    <property type="entry name" value="Ribosomal protein L9, C-terminal domain"/>
    <property type="match status" value="1"/>
</dbReference>
<dbReference type="SUPFAM" id="SSF55653">
    <property type="entry name" value="Ribosomal protein L9 C-domain"/>
    <property type="match status" value="1"/>
</dbReference>
<keyword evidence="8" id="KW-0175">Coiled coil</keyword>
<keyword evidence="2 7" id="KW-0699">rRNA-binding</keyword>
<dbReference type="Proteomes" id="UP000236655">
    <property type="component" value="Chromosome"/>
</dbReference>
<protein>
    <recommendedName>
        <fullName evidence="6 7">Large ribosomal subunit protein bL9</fullName>
    </recommendedName>
</protein>
<keyword evidence="3 7" id="KW-0694">RNA-binding</keyword>
<organism evidence="10 11">
    <name type="scientific">Aquella oligotrophica</name>
    <dbReference type="NCBI Taxonomy" id="2067065"/>
    <lineage>
        <taxon>Bacteria</taxon>
        <taxon>Pseudomonadati</taxon>
        <taxon>Pseudomonadota</taxon>
        <taxon>Betaproteobacteria</taxon>
        <taxon>Neisseriales</taxon>
        <taxon>Neisseriaceae</taxon>
        <taxon>Aquella</taxon>
    </lineage>
</organism>
<evidence type="ECO:0000256" key="4">
    <source>
        <dbReference type="ARBA" id="ARBA00022980"/>
    </source>
</evidence>
<dbReference type="HAMAP" id="MF_00503">
    <property type="entry name" value="Ribosomal_bL9"/>
    <property type="match status" value="1"/>
</dbReference>
<evidence type="ECO:0000313" key="10">
    <source>
        <dbReference type="EMBL" id="AUR52764.1"/>
    </source>
</evidence>
<dbReference type="GO" id="GO:0003735">
    <property type="term" value="F:structural constituent of ribosome"/>
    <property type="evidence" value="ECO:0007669"/>
    <property type="project" value="InterPro"/>
</dbReference>
<dbReference type="NCBIfam" id="TIGR00158">
    <property type="entry name" value="L9"/>
    <property type="match status" value="1"/>
</dbReference>
<dbReference type="PANTHER" id="PTHR21368">
    <property type="entry name" value="50S RIBOSOMAL PROTEIN L9"/>
    <property type="match status" value="1"/>
</dbReference>
<evidence type="ECO:0000256" key="5">
    <source>
        <dbReference type="ARBA" id="ARBA00023274"/>
    </source>
</evidence>
<sequence length="150" mass="16243">MKIILLERVANLGSLGDIVSVKNGYARNFLIPQGKAKRATEANLQEFEVRRAEYERNQADILANAQARHSKIDGVVFTVPAKAGVDGKLFGSVTSMDIVDAITKSAGVDVKRSEVALPHGPLKTIGEFEVDVILHHDVHSKVKISVVSEA</sequence>
<evidence type="ECO:0000313" key="11">
    <source>
        <dbReference type="Proteomes" id="UP000236655"/>
    </source>
</evidence>
<evidence type="ECO:0000256" key="6">
    <source>
        <dbReference type="ARBA" id="ARBA00035292"/>
    </source>
</evidence>
<dbReference type="Pfam" id="PF01281">
    <property type="entry name" value="Ribosomal_L9_N"/>
    <property type="match status" value="1"/>
</dbReference>
<dbReference type="Gene3D" id="3.40.5.10">
    <property type="entry name" value="Ribosomal protein L9, N-terminal domain"/>
    <property type="match status" value="1"/>
</dbReference>
<accession>A0A2I7N8H3</accession>
<dbReference type="InterPro" id="IPR009027">
    <property type="entry name" value="Ribosomal_bL9/RNase_H1_N"/>
</dbReference>
<comment type="similarity">
    <text evidence="1 7">Belongs to the bacterial ribosomal protein bL9 family.</text>
</comment>
<evidence type="ECO:0000256" key="1">
    <source>
        <dbReference type="ARBA" id="ARBA00010605"/>
    </source>
</evidence>
<dbReference type="PROSITE" id="PS00651">
    <property type="entry name" value="RIBOSOMAL_L9"/>
    <property type="match status" value="1"/>
</dbReference>
<keyword evidence="11" id="KW-1185">Reference proteome</keyword>
<dbReference type="Pfam" id="PF03948">
    <property type="entry name" value="Ribosomal_L9_C"/>
    <property type="match status" value="1"/>
</dbReference>
<comment type="function">
    <text evidence="7">Binds to the 23S rRNA.</text>
</comment>
<dbReference type="InterPro" id="IPR020594">
    <property type="entry name" value="Ribosomal_bL9_bac/chp"/>
</dbReference>
<evidence type="ECO:0000256" key="7">
    <source>
        <dbReference type="HAMAP-Rule" id="MF_00503"/>
    </source>
</evidence>
<dbReference type="InterPro" id="IPR036935">
    <property type="entry name" value="Ribosomal_bL9_N_sf"/>
</dbReference>
<dbReference type="AlphaFoldDB" id="A0A2I7N8H3"/>
<dbReference type="InterPro" id="IPR020070">
    <property type="entry name" value="Ribosomal_bL9_N"/>
</dbReference>
<dbReference type="KEGG" id="nba:CUN60_10830"/>
<name>A0A2I7N8H3_9NEIS</name>
<feature type="coiled-coil region" evidence="8">
    <location>
        <begin position="37"/>
        <end position="64"/>
    </location>
</feature>
<gene>
    <name evidence="7" type="primary">rplI</name>
    <name evidence="10" type="ORF">CUN60_10830</name>
</gene>
<dbReference type="InterPro" id="IPR020069">
    <property type="entry name" value="Ribosomal_bL9_C"/>
</dbReference>
<proteinExistence type="inferred from homology"/>
<feature type="domain" description="Ribosomal protein L9" evidence="9">
    <location>
        <begin position="13"/>
        <end position="40"/>
    </location>
</feature>
<dbReference type="InterPro" id="IPR000244">
    <property type="entry name" value="Ribosomal_bL9"/>
</dbReference>
<evidence type="ECO:0000256" key="3">
    <source>
        <dbReference type="ARBA" id="ARBA00022884"/>
    </source>
</evidence>
<dbReference type="EMBL" id="CP024847">
    <property type="protein sequence ID" value="AUR52764.1"/>
    <property type="molecule type" value="Genomic_DNA"/>
</dbReference>
<dbReference type="GO" id="GO:0005840">
    <property type="term" value="C:ribosome"/>
    <property type="evidence" value="ECO:0007669"/>
    <property type="project" value="UniProtKB-KW"/>
</dbReference>
<dbReference type="GO" id="GO:0006412">
    <property type="term" value="P:translation"/>
    <property type="evidence" value="ECO:0007669"/>
    <property type="project" value="UniProtKB-UniRule"/>
</dbReference>
<dbReference type="GO" id="GO:1990904">
    <property type="term" value="C:ribonucleoprotein complex"/>
    <property type="evidence" value="ECO:0007669"/>
    <property type="project" value="UniProtKB-KW"/>
</dbReference>
<keyword evidence="4 7" id="KW-0689">Ribosomal protein</keyword>
<dbReference type="SUPFAM" id="SSF55658">
    <property type="entry name" value="L9 N-domain-like"/>
    <property type="match status" value="1"/>
</dbReference>
<evidence type="ECO:0000256" key="2">
    <source>
        <dbReference type="ARBA" id="ARBA00022730"/>
    </source>
</evidence>
<keyword evidence="5 7" id="KW-0687">Ribonucleoprotein</keyword>
<dbReference type="RefSeq" id="WP_102952052.1">
    <property type="nucleotide sequence ID" value="NZ_CP024847.1"/>
</dbReference>
<dbReference type="InterPro" id="IPR036791">
    <property type="entry name" value="Ribosomal_bL9_C_sf"/>
</dbReference>
<reference evidence="11" key="1">
    <citation type="submission" date="2017-11" db="EMBL/GenBank/DDBJ databases">
        <authorList>
            <person name="Chan K.G."/>
            <person name="Lee L.S."/>
        </authorList>
    </citation>
    <scope>NUCLEOTIDE SEQUENCE [LARGE SCALE GENOMIC DNA]</scope>
    <source>
        <strain evidence="11">DSM 100970</strain>
    </source>
</reference>
<dbReference type="OrthoDB" id="9788336at2"/>
<evidence type="ECO:0000256" key="8">
    <source>
        <dbReference type="SAM" id="Coils"/>
    </source>
</evidence>
<evidence type="ECO:0000259" key="9">
    <source>
        <dbReference type="PROSITE" id="PS00651"/>
    </source>
</evidence>